<reference evidence="3 4" key="1">
    <citation type="journal article" date="2015" name="Genome Biol.">
        <title>Comparative genomics of Steinernema reveals deeply conserved gene regulatory networks.</title>
        <authorList>
            <person name="Dillman A.R."/>
            <person name="Macchietto M."/>
            <person name="Porter C.F."/>
            <person name="Rogers A."/>
            <person name="Williams B."/>
            <person name="Antoshechkin I."/>
            <person name="Lee M.M."/>
            <person name="Goodwin Z."/>
            <person name="Lu X."/>
            <person name="Lewis E.E."/>
            <person name="Goodrich-Blair H."/>
            <person name="Stock S.P."/>
            <person name="Adams B.J."/>
            <person name="Sternberg P.W."/>
            <person name="Mortazavi A."/>
        </authorList>
    </citation>
    <scope>NUCLEOTIDE SEQUENCE [LARGE SCALE GENOMIC DNA]</scope>
    <source>
        <strain evidence="3 4">ALL</strain>
    </source>
</reference>
<keyword evidence="4" id="KW-1185">Reference proteome</keyword>
<accession>A0A4U5NYZ8</accession>
<proteinExistence type="predicted"/>
<reference evidence="3 4" key="2">
    <citation type="journal article" date="2019" name="G3 (Bethesda)">
        <title>Hybrid Assembly of the Genome of the Entomopathogenic Nematode Steinernema carpocapsae Identifies the X-Chromosome.</title>
        <authorList>
            <person name="Serra L."/>
            <person name="Macchietto M."/>
            <person name="Macias-Munoz A."/>
            <person name="McGill C.J."/>
            <person name="Rodriguez I.M."/>
            <person name="Rodriguez B."/>
            <person name="Murad R."/>
            <person name="Mortazavi A."/>
        </authorList>
    </citation>
    <scope>NUCLEOTIDE SEQUENCE [LARGE SCALE GENOMIC DNA]</scope>
    <source>
        <strain evidence="3 4">ALL</strain>
    </source>
</reference>
<dbReference type="EMBL" id="AZBU02000003">
    <property type="protein sequence ID" value="TKR88879.1"/>
    <property type="molecule type" value="Genomic_DNA"/>
</dbReference>
<dbReference type="Proteomes" id="UP000298663">
    <property type="component" value="Unassembled WGS sequence"/>
</dbReference>
<evidence type="ECO:0000256" key="2">
    <source>
        <dbReference type="SAM" id="MobiDB-lite"/>
    </source>
</evidence>
<protein>
    <submittedName>
        <fullName evidence="3">Uncharacterized protein</fullName>
    </submittedName>
</protein>
<keyword evidence="1" id="KW-0175">Coiled coil</keyword>
<dbReference type="AlphaFoldDB" id="A0A4U5NYZ8"/>
<feature type="region of interest" description="Disordered" evidence="2">
    <location>
        <begin position="1"/>
        <end position="27"/>
    </location>
</feature>
<evidence type="ECO:0000313" key="4">
    <source>
        <dbReference type="Proteomes" id="UP000298663"/>
    </source>
</evidence>
<gene>
    <name evidence="3" type="ORF">L596_013054</name>
</gene>
<organism evidence="3 4">
    <name type="scientific">Steinernema carpocapsae</name>
    <name type="common">Entomopathogenic nematode</name>
    <dbReference type="NCBI Taxonomy" id="34508"/>
    <lineage>
        <taxon>Eukaryota</taxon>
        <taxon>Metazoa</taxon>
        <taxon>Ecdysozoa</taxon>
        <taxon>Nematoda</taxon>
        <taxon>Chromadorea</taxon>
        <taxon>Rhabditida</taxon>
        <taxon>Tylenchina</taxon>
        <taxon>Panagrolaimomorpha</taxon>
        <taxon>Strongyloidoidea</taxon>
        <taxon>Steinernematidae</taxon>
        <taxon>Steinernema</taxon>
    </lineage>
</organism>
<name>A0A4U5NYZ8_STECR</name>
<evidence type="ECO:0000256" key="1">
    <source>
        <dbReference type="SAM" id="Coils"/>
    </source>
</evidence>
<comment type="caution">
    <text evidence="3">The sequence shown here is derived from an EMBL/GenBank/DDBJ whole genome shotgun (WGS) entry which is preliminary data.</text>
</comment>
<evidence type="ECO:0000313" key="3">
    <source>
        <dbReference type="EMBL" id="TKR88879.1"/>
    </source>
</evidence>
<sequence>MRRRRNSMSNGGDRKPKLDDRKRKYPQVELEELMTNAQEQVKTAESTNKSANHKRRNCKFWEAGFGIRSHTRSKLKVDAESIVSSTTSDFEE</sequence>
<feature type="coiled-coil region" evidence="1">
    <location>
        <begin position="27"/>
        <end position="54"/>
    </location>
</feature>
<feature type="compositionally biased region" description="Basic and acidic residues" evidence="2">
    <location>
        <begin position="12"/>
        <end position="22"/>
    </location>
</feature>